<accession>A0A1Q2LK65</accession>
<sequence length="93" mass="10727">MQDNATENNTNFQQTKQIQEKQILEMYYSYGENKQKLDSISKHTDDINLHIITQGYENGEIVDVTLEFQGESFQTSATIQDNQAIIINILNKV</sequence>
<dbReference type="AlphaFoldDB" id="A0A1Q2LK65"/>
<evidence type="ECO:0000313" key="2">
    <source>
        <dbReference type="Proteomes" id="UP000188298"/>
    </source>
</evidence>
<protein>
    <submittedName>
        <fullName evidence="1">Uncharacterized protein</fullName>
    </submittedName>
</protein>
<evidence type="ECO:0000313" key="1">
    <source>
        <dbReference type="EMBL" id="AQQ60781.1"/>
    </source>
</evidence>
<dbReference type="KEGG" id="hbl:XJ32_10920"/>
<proteinExistence type="predicted"/>
<reference evidence="1 2" key="1">
    <citation type="submission" date="2017-02" db="EMBL/GenBank/DDBJ databases">
        <title>Whole genome sequencing of Helicobacter bilis strain AAQJH.</title>
        <authorList>
            <person name="Conlan S."/>
            <person name="Thomas P.J."/>
            <person name="Mullikin J."/>
            <person name="Palmore T.N."/>
            <person name="Frank K.M."/>
            <person name="Segre J.A."/>
        </authorList>
    </citation>
    <scope>NUCLEOTIDE SEQUENCE [LARGE SCALE GENOMIC DNA]</scope>
    <source>
        <strain evidence="1 2">AAQJH</strain>
    </source>
</reference>
<gene>
    <name evidence="1" type="ORF">XJ32_10920</name>
</gene>
<dbReference type="Proteomes" id="UP000188298">
    <property type="component" value="Chromosome"/>
</dbReference>
<name>A0A1Q2LK65_9HELI</name>
<organism evidence="1 2">
    <name type="scientific">Helicobacter bilis</name>
    <dbReference type="NCBI Taxonomy" id="37372"/>
    <lineage>
        <taxon>Bacteria</taxon>
        <taxon>Pseudomonadati</taxon>
        <taxon>Campylobacterota</taxon>
        <taxon>Epsilonproteobacteria</taxon>
        <taxon>Campylobacterales</taxon>
        <taxon>Helicobacteraceae</taxon>
        <taxon>Helicobacter</taxon>
    </lineage>
</organism>
<dbReference type="EMBL" id="CP019645">
    <property type="protein sequence ID" value="AQQ60781.1"/>
    <property type="molecule type" value="Genomic_DNA"/>
</dbReference>